<dbReference type="PROSITE" id="PS51383">
    <property type="entry name" value="YJEF_C_3"/>
    <property type="match status" value="1"/>
</dbReference>
<dbReference type="InterPro" id="IPR000631">
    <property type="entry name" value="CARKD"/>
</dbReference>
<evidence type="ECO:0000256" key="6">
    <source>
        <dbReference type="HAMAP-Rule" id="MF_01965"/>
    </source>
</evidence>
<comment type="caution">
    <text evidence="6">Lacks conserved residue(s) required for the propagation of feature annotation.</text>
</comment>
<keyword evidence="8" id="KW-0418">Kinase</keyword>
<dbReference type="Proteomes" id="UP000006512">
    <property type="component" value="Unassembled WGS sequence"/>
</dbReference>
<evidence type="ECO:0000256" key="2">
    <source>
        <dbReference type="ARBA" id="ARBA00022840"/>
    </source>
</evidence>
<dbReference type="HOGENOM" id="CLU_024853_2_3_5"/>
<proteinExistence type="inferred from homology"/>
<organism evidence="8 9">
    <name type="scientific">Asticcacaulis biprosthecium C19</name>
    <dbReference type="NCBI Taxonomy" id="715226"/>
    <lineage>
        <taxon>Bacteria</taxon>
        <taxon>Pseudomonadati</taxon>
        <taxon>Pseudomonadota</taxon>
        <taxon>Alphaproteobacteria</taxon>
        <taxon>Caulobacterales</taxon>
        <taxon>Caulobacteraceae</taxon>
        <taxon>Asticcacaulis</taxon>
    </lineage>
</organism>
<feature type="binding site" evidence="6">
    <location>
        <position position="160"/>
    </location>
    <ligand>
        <name>(6S)-NADPHX</name>
        <dbReference type="ChEBI" id="CHEBI:64076"/>
    </ligand>
</feature>
<keyword evidence="2 6" id="KW-0067">ATP-binding</keyword>
<comment type="similarity">
    <text evidence="6">Belongs to the NnrD/CARKD family.</text>
</comment>
<accession>F4QNE2</accession>
<dbReference type="GO" id="GO:0052856">
    <property type="term" value="F:NAD(P)HX epimerase activity"/>
    <property type="evidence" value="ECO:0007669"/>
    <property type="project" value="TreeGrafter"/>
</dbReference>
<keyword evidence="5 6" id="KW-0456">Lyase</keyword>
<dbReference type="eggNOG" id="COG0063">
    <property type="taxonomic scope" value="Bacteria"/>
</dbReference>
<protein>
    <recommendedName>
        <fullName evidence="6">ADP-dependent (S)-NAD(P)H-hydrate dehydratase</fullName>
        <ecNumber evidence="6">4.2.1.136</ecNumber>
    </recommendedName>
    <alternativeName>
        <fullName evidence="6">ADP-dependent NAD(P)HX dehydratase</fullName>
    </alternativeName>
</protein>
<dbReference type="STRING" id="715226.ABI_22620"/>
<comment type="catalytic activity">
    <reaction evidence="6">
        <text>(6S)-NADPHX + ADP = AMP + phosphate + NADPH + H(+)</text>
        <dbReference type="Rhea" id="RHEA:32235"/>
        <dbReference type="ChEBI" id="CHEBI:15378"/>
        <dbReference type="ChEBI" id="CHEBI:43474"/>
        <dbReference type="ChEBI" id="CHEBI:57783"/>
        <dbReference type="ChEBI" id="CHEBI:64076"/>
        <dbReference type="ChEBI" id="CHEBI:456215"/>
        <dbReference type="ChEBI" id="CHEBI:456216"/>
        <dbReference type="EC" id="4.2.1.136"/>
    </reaction>
</comment>
<dbReference type="NCBIfam" id="TIGR00196">
    <property type="entry name" value="yjeF_cterm"/>
    <property type="match status" value="1"/>
</dbReference>
<keyword evidence="3 6" id="KW-0521">NADP</keyword>
<keyword evidence="1 6" id="KW-0547">Nucleotide-binding</keyword>
<comment type="catalytic activity">
    <reaction evidence="6">
        <text>(6S)-NADHX + ADP = AMP + phosphate + NADH + H(+)</text>
        <dbReference type="Rhea" id="RHEA:32223"/>
        <dbReference type="ChEBI" id="CHEBI:15378"/>
        <dbReference type="ChEBI" id="CHEBI:43474"/>
        <dbReference type="ChEBI" id="CHEBI:57945"/>
        <dbReference type="ChEBI" id="CHEBI:64074"/>
        <dbReference type="ChEBI" id="CHEBI:456215"/>
        <dbReference type="ChEBI" id="CHEBI:456216"/>
        <dbReference type="EC" id="4.2.1.136"/>
    </reaction>
</comment>
<dbReference type="GO" id="GO:0005524">
    <property type="term" value="F:ATP binding"/>
    <property type="evidence" value="ECO:0007669"/>
    <property type="project" value="UniProtKB-KW"/>
</dbReference>
<dbReference type="Pfam" id="PF01256">
    <property type="entry name" value="Carb_kinase"/>
    <property type="match status" value="1"/>
</dbReference>
<evidence type="ECO:0000313" key="8">
    <source>
        <dbReference type="EMBL" id="EGF90850.1"/>
    </source>
</evidence>
<dbReference type="EMBL" id="GL883078">
    <property type="protein sequence ID" value="EGF90850.1"/>
    <property type="molecule type" value="Genomic_DNA"/>
</dbReference>
<dbReference type="GO" id="GO:0016301">
    <property type="term" value="F:kinase activity"/>
    <property type="evidence" value="ECO:0007669"/>
    <property type="project" value="UniProtKB-KW"/>
</dbReference>
<dbReference type="GO" id="GO:0052855">
    <property type="term" value="F:ADP-dependent NAD(P)H-hydrate dehydratase activity"/>
    <property type="evidence" value="ECO:0007669"/>
    <property type="project" value="UniProtKB-UniRule"/>
</dbReference>
<dbReference type="HAMAP" id="MF_01965">
    <property type="entry name" value="NADHX_dehydratase"/>
    <property type="match status" value="1"/>
</dbReference>
<evidence type="ECO:0000259" key="7">
    <source>
        <dbReference type="PROSITE" id="PS51383"/>
    </source>
</evidence>
<dbReference type="AlphaFoldDB" id="F4QNE2"/>
<feature type="binding site" evidence="6">
    <location>
        <position position="46"/>
    </location>
    <ligand>
        <name>(6S)-NADPHX</name>
        <dbReference type="ChEBI" id="CHEBI:64076"/>
    </ligand>
</feature>
<dbReference type="Gene3D" id="3.40.1190.20">
    <property type="match status" value="1"/>
</dbReference>
<dbReference type="CDD" id="cd01171">
    <property type="entry name" value="YXKO-related"/>
    <property type="match status" value="1"/>
</dbReference>
<dbReference type="GO" id="GO:0046496">
    <property type="term" value="P:nicotinamide nucleotide metabolic process"/>
    <property type="evidence" value="ECO:0007669"/>
    <property type="project" value="UniProtKB-UniRule"/>
</dbReference>
<dbReference type="GO" id="GO:0110051">
    <property type="term" value="P:metabolite repair"/>
    <property type="evidence" value="ECO:0007669"/>
    <property type="project" value="TreeGrafter"/>
</dbReference>
<feature type="binding site" evidence="6">
    <location>
        <begin position="192"/>
        <end position="196"/>
    </location>
    <ligand>
        <name>AMP</name>
        <dbReference type="ChEBI" id="CHEBI:456215"/>
    </ligand>
</feature>
<evidence type="ECO:0000313" key="9">
    <source>
        <dbReference type="Proteomes" id="UP000006512"/>
    </source>
</evidence>
<evidence type="ECO:0000256" key="5">
    <source>
        <dbReference type="ARBA" id="ARBA00023239"/>
    </source>
</evidence>
<dbReference type="PANTHER" id="PTHR12592:SF0">
    <property type="entry name" value="ATP-DEPENDENT (S)-NAD(P)H-HYDRATE DEHYDRATASE"/>
    <property type="match status" value="1"/>
</dbReference>
<comment type="subunit">
    <text evidence="6">Homotetramer.</text>
</comment>
<dbReference type="InterPro" id="IPR029056">
    <property type="entry name" value="Ribokinase-like"/>
</dbReference>
<name>F4QNE2_9CAUL</name>
<feature type="domain" description="YjeF C-terminal" evidence="7">
    <location>
        <begin position="11"/>
        <end position="276"/>
    </location>
</feature>
<evidence type="ECO:0000256" key="4">
    <source>
        <dbReference type="ARBA" id="ARBA00023027"/>
    </source>
</evidence>
<comment type="cofactor">
    <cofactor evidence="6">
        <name>Mg(2+)</name>
        <dbReference type="ChEBI" id="CHEBI:18420"/>
    </cofactor>
</comment>
<dbReference type="PANTHER" id="PTHR12592">
    <property type="entry name" value="ATP-DEPENDENT (S)-NAD(P)H-HYDRATE DEHYDRATASE FAMILY MEMBER"/>
    <property type="match status" value="1"/>
</dbReference>
<reference evidence="9" key="1">
    <citation type="submission" date="2011-03" db="EMBL/GenBank/DDBJ databases">
        <title>Draft genome sequence of Brevundimonas diminuta.</title>
        <authorList>
            <person name="Brown P.J.B."/>
            <person name="Buechlein A."/>
            <person name="Hemmerich C."/>
            <person name="Brun Y.V."/>
        </authorList>
    </citation>
    <scope>NUCLEOTIDE SEQUENCE [LARGE SCALE GENOMIC DNA]</scope>
    <source>
        <strain evidence="9">C19</strain>
    </source>
</reference>
<keyword evidence="4 6" id="KW-0520">NAD</keyword>
<comment type="function">
    <text evidence="6">Catalyzes the dehydration of the S-form of NAD(P)HX at the expense of ADP, which is converted to AMP. Together with NAD(P)HX epimerase, which catalyzes the epimerization of the S- and R-forms, the enzyme allows the repair of both epimers of NAD(P)HX, a damaged form of NAD(P)H that is a result of enzymatic or heat-dependent hydration.</text>
</comment>
<sequence length="278" mass="28835">MIGGMTVHDNSPDLWRSTFPHPSAEGSKYDRGHAVVLGGPMAATGAARLAARAALRIGAGLVSIACDPASLIVYTTALQAVMTKVVRDEAAFTDLIADPRVTATLMGPAAGVNDRTRNLVLAALAARKACVLDADAITVFKDKPDELFGAIRSPVVLTPHTGEFARLFGEVSDREASALRAARTSGAVVLLKGRDTVIATPDGRVVVNRDAPPWLATAGSGDVLAGFATGLMAQGMAVFEAACAAAWIHAECARAFGPGLIAEDLEAEVPSLLRTLLR</sequence>
<keyword evidence="9" id="KW-1185">Reference proteome</keyword>
<dbReference type="EC" id="4.2.1.136" evidence="6"/>
<feature type="binding site" evidence="6">
    <location>
        <position position="222"/>
    </location>
    <ligand>
        <name>(6S)-NADPHX</name>
        <dbReference type="ChEBI" id="CHEBI:64076"/>
    </ligand>
</feature>
<gene>
    <name evidence="6" type="primary">nnrD</name>
    <name evidence="8" type="ORF">ABI_22620</name>
</gene>
<keyword evidence="8" id="KW-0808">Transferase</keyword>
<dbReference type="SUPFAM" id="SSF53613">
    <property type="entry name" value="Ribokinase-like"/>
    <property type="match status" value="1"/>
</dbReference>
<evidence type="ECO:0000256" key="1">
    <source>
        <dbReference type="ARBA" id="ARBA00022741"/>
    </source>
</evidence>
<evidence type="ECO:0000256" key="3">
    <source>
        <dbReference type="ARBA" id="ARBA00022857"/>
    </source>
</evidence>
<feature type="binding site" evidence="6">
    <location>
        <position position="221"/>
    </location>
    <ligand>
        <name>AMP</name>
        <dbReference type="ChEBI" id="CHEBI:456215"/>
    </ligand>
</feature>